<comment type="caution">
    <text evidence="2">The sequence shown here is derived from an EMBL/GenBank/DDBJ whole genome shotgun (WGS) entry which is preliminary data.</text>
</comment>
<evidence type="ECO:0000256" key="1">
    <source>
        <dbReference type="SAM" id="Phobius"/>
    </source>
</evidence>
<dbReference type="EMBL" id="DXEI01000003">
    <property type="protein sequence ID" value="HIX93847.1"/>
    <property type="molecule type" value="Genomic_DNA"/>
</dbReference>
<evidence type="ECO:0000313" key="3">
    <source>
        <dbReference type="Proteomes" id="UP000886751"/>
    </source>
</evidence>
<reference evidence="2" key="1">
    <citation type="journal article" date="2021" name="PeerJ">
        <title>Extensive microbial diversity within the chicken gut microbiome revealed by metagenomics and culture.</title>
        <authorList>
            <person name="Gilroy R."/>
            <person name="Ravi A."/>
            <person name="Getino M."/>
            <person name="Pursley I."/>
            <person name="Horton D.L."/>
            <person name="Alikhan N.F."/>
            <person name="Baker D."/>
            <person name="Gharbi K."/>
            <person name="Hall N."/>
            <person name="Watson M."/>
            <person name="Adriaenssens E.M."/>
            <person name="Foster-Nyarko E."/>
            <person name="Jarju S."/>
            <person name="Secka A."/>
            <person name="Antonio M."/>
            <person name="Oren A."/>
            <person name="Chaudhuri R.R."/>
            <person name="La Ragione R."/>
            <person name="Hildebrand F."/>
            <person name="Pallen M.J."/>
        </authorList>
    </citation>
    <scope>NUCLEOTIDE SEQUENCE</scope>
    <source>
        <strain evidence="2">ChiHecec2B26-7398</strain>
    </source>
</reference>
<reference evidence="2" key="2">
    <citation type="submission" date="2021-04" db="EMBL/GenBank/DDBJ databases">
        <authorList>
            <person name="Gilroy R."/>
        </authorList>
    </citation>
    <scope>NUCLEOTIDE SEQUENCE</scope>
    <source>
        <strain evidence="2">ChiHecec2B26-7398</strain>
    </source>
</reference>
<feature type="transmembrane region" description="Helical" evidence="1">
    <location>
        <begin position="60"/>
        <end position="84"/>
    </location>
</feature>
<proteinExistence type="predicted"/>
<evidence type="ECO:0000313" key="2">
    <source>
        <dbReference type="EMBL" id="HIX93847.1"/>
    </source>
</evidence>
<name>A0A9D2BUB6_9FIRM</name>
<gene>
    <name evidence="2" type="ORF">H9846_00080</name>
</gene>
<sequence>MDFEHVYFINGTAYAGKSTMVKLLAEKYHGIACEENYHDQLLAELNKDELYRLYITKTHLSILVIIPYLFYSTDIIMGCPIEILRIDRMMNIVKNSRFSRPS</sequence>
<protein>
    <submittedName>
        <fullName evidence="2">Uncharacterized protein</fullName>
    </submittedName>
</protein>
<keyword evidence="1" id="KW-0472">Membrane</keyword>
<keyword evidence="1" id="KW-1133">Transmembrane helix</keyword>
<accession>A0A9D2BUB6</accession>
<organism evidence="2 3">
    <name type="scientific">Candidatus Gemmiger excrementipullorum</name>
    <dbReference type="NCBI Taxonomy" id="2838610"/>
    <lineage>
        <taxon>Bacteria</taxon>
        <taxon>Bacillati</taxon>
        <taxon>Bacillota</taxon>
        <taxon>Clostridia</taxon>
        <taxon>Eubacteriales</taxon>
        <taxon>Gemmiger</taxon>
    </lineage>
</organism>
<dbReference type="Proteomes" id="UP000886751">
    <property type="component" value="Unassembled WGS sequence"/>
</dbReference>
<keyword evidence="1" id="KW-0812">Transmembrane</keyword>
<dbReference type="AlphaFoldDB" id="A0A9D2BUB6"/>
<feature type="non-terminal residue" evidence="2">
    <location>
        <position position="102"/>
    </location>
</feature>